<sequence length="486" mass="55383">MKTNIKLLAFISCLFITYSCGDFLDNEPLSDFTGDPQSSSNLESKYTSVTDAEAELNGAYNKFKQDIFQFENFSYGDIQSDNCYAGGDGVPGEEVDGIRVTSMNSKTKLMWAQYYEMGGAATSVIENTRLMKTNIDDATRKRIIAEAKFIRAYAYFDIVRIWGDAPLMIELIPAITAENLEELYPKLYPARTLSDDIYTQIIKDLEEAIPDLGSMSQGAFKATKGAANGLLAKVYATRGEKSGRNYSKVVELCDKVIADGYKLVTNYDDLWNPANKYTTESIFEVYYDATSPNWAYWVLYSEEDGSITWRRYCTPTHDLISKFNPDDKRFGSTIVYKEVPYDTYFPSSNYPIANKIRQKDSEIILMRLADILLLKAEALVELNKISEAMNIVNTIRDRAGLKKLSTTLSQGDARLSVEQERQFELALEGQRWYDLLRNDRMVEVMRQHKDKNGKLLFPNLEEFHKLWPVPQTEKDSNPNLTQNPGY</sequence>
<evidence type="ECO:0000313" key="10">
    <source>
        <dbReference type="Proteomes" id="UP000298285"/>
    </source>
</evidence>
<dbReference type="AlphaFoldDB" id="A0A4Y9ILU3"/>
<evidence type="ECO:0000256" key="3">
    <source>
        <dbReference type="ARBA" id="ARBA00022729"/>
    </source>
</evidence>
<keyword evidence="5" id="KW-0998">Cell outer membrane</keyword>
<keyword evidence="4" id="KW-0472">Membrane</keyword>
<dbReference type="OrthoDB" id="617686at2"/>
<reference evidence="9 10" key="1">
    <citation type="submission" date="2019-03" db="EMBL/GenBank/DDBJ databases">
        <title>Diversity of the mouse oral microbiome.</title>
        <authorList>
            <person name="Joseph S."/>
            <person name="Aduse-Opoku J."/>
            <person name="Curtis M."/>
            <person name="Wade W."/>
            <person name="Hashim A."/>
        </authorList>
    </citation>
    <scope>NUCLEOTIDE SEQUENCE [LARGE SCALE GENOMIC DNA]</scope>
    <source>
        <strain evidence="9 10">P11</strain>
    </source>
</reference>
<comment type="similarity">
    <text evidence="2">Belongs to the SusD family.</text>
</comment>
<comment type="caution">
    <text evidence="9">The sequence shown here is derived from an EMBL/GenBank/DDBJ whole genome shotgun (WGS) entry which is preliminary data.</text>
</comment>
<feature type="chain" id="PRO_5021503109" evidence="6">
    <location>
        <begin position="22"/>
        <end position="486"/>
    </location>
</feature>
<dbReference type="CDD" id="cd08977">
    <property type="entry name" value="SusD"/>
    <property type="match status" value="1"/>
</dbReference>
<dbReference type="EMBL" id="SPPK01000004">
    <property type="protein sequence ID" value="TFU88909.1"/>
    <property type="molecule type" value="Genomic_DNA"/>
</dbReference>
<evidence type="ECO:0000259" key="8">
    <source>
        <dbReference type="Pfam" id="PF14322"/>
    </source>
</evidence>
<dbReference type="Pfam" id="PF14322">
    <property type="entry name" value="SusD-like_3"/>
    <property type="match status" value="1"/>
</dbReference>
<accession>A0A4Y9ILU3</accession>
<feature type="domain" description="RagB/SusD" evidence="7">
    <location>
        <begin position="351"/>
        <end position="486"/>
    </location>
</feature>
<protein>
    <submittedName>
        <fullName evidence="9">RagB/SusD family nutrient uptake outer membrane protein</fullName>
    </submittedName>
</protein>
<evidence type="ECO:0000256" key="4">
    <source>
        <dbReference type="ARBA" id="ARBA00023136"/>
    </source>
</evidence>
<evidence type="ECO:0000259" key="7">
    <source>
        <dbReference type="Pfam" id="PF07980"/>
    </source>
</evidence>
<gene>
    <name evidence="9" type="ORF">E4T88_13670</name>
</gene>
<organism evidence="9 10">
    <name type="scientific">Dysgonomonas mossii</name>
    <dbReference type="NCBI Taxonomy" id="163665"/>
    <lineage>
        <taxon>Bacteria</taxon>
        <taxon>Pseudomonadati</taxon>
        <taxon>Bacteroidota</taxon>
        <taxon>Bacteroidia</taxon>
        <taxon>Bacteroidales</taxon>
        <taxon>Dysgonomonadaceae</taxon>
        <taxon>Dysgonomonas</taxon>
    </lineage>
</organism>
<evidence type="ECO:0000256" key="5">
    <source>
        <dbReference type="ARBA" id="ARBA00023237"/>
    </source>
</evidence>
<evidence type="ECO:0000313" key="9">
    <source>
        <dbReference type="EMBL" id="TFU88909.1"/>
    </source>
</evidence>
<proteinExistence type="inferred from homology"/>
<evidence type="ECO:0000256" key="6">
    <source>
        <dbReference type="SAM" id="SignalP"/>
    </source>
</evidence>
<dbReference type="Gene3D" id="1.25.40.390">
    <property type="match status" value="1"/>
</dbReference>
<dbReference type="InterPro" id="IPR033985">
    <property type="entry name" value="SusD-like_N"/>
</dbReference>
<dbReference type="Proteomes" id="UP000298285">
    <property type="component" value="Unassembled WGS sequence"/>
</dbReference>
<evidence type="ECO:0000256" key="1">
    <source>
        <dbReference type="ARBA" id="ARBA00004442"/>
    </source>
</evidence>
<dbReference type="InterPro" id="IPR011990">
    <property type="entry name" value="TPR-like_helical_dom_sf"/>
</dbReference>
<dbReference type="SUPFAM" id="SSF48452">
    <property type="entry name" value="TPR-like"/>
    <property type="match status" value="1"/>
</dbReference>
<dbReference type="PROSITE" id="PS51257">
    <property type="entry name" value="PROKAR_LIPOPROTEIN"/>
    <property type="match status" value="1"/>
</dbReference>
<dbReference type="RefSeq" id="WP_135106348.1">
    <property type="nucleotide sequence ID" value="NZ_JADGKW010000004.1"/>
</dbReference>
<evidence type="ECO:0000256" key="2">
    <source>
        <dbReference type="ARBA" id="ARBA00006275"/>
    </source>
</evidence>
<feature type="signal peptide" evidence="6">
    <location>
        <begin position="1"/>
        <end position="21"/>
    </location>
</feature>
<dbReference type="InterPro" id="IPR012944">
    <property type="entry name" value="SusD_RagB_dom"/>
</dbReference>
<comment type="subcellular location">
    <subcellularLocation>
        <location evidence="1">Cell outer membrane</location>
    </subcellularLocation>
</comment>
<keyword evidence="3 6" id="KW-0732">Signal</keyword>
<feature type="domain" description="SusD-like N-terminal" evidence="8">
    <location>
        <begin position="22"/>
        <end position="235"/>
    </location>
</feature>
<name>A0A4Y9ILU3_9BACT</name>
<dbReference type="GO" id="GO:0009279">
    <property type="term" value="C:cell outer membrane"/>
    <property type="evidence" value="ECO:0007669"/>
    <property type="project" value="UniProtKB-SubCell"/>
</dbReference>
<dbReference type="Pfam" id="PF07980">
    <property type="entry name" value="SusD_RagB"/>
    <property type="match status" value="1"/>
</dbReference>